<dbReference type="Proteomes" id="UP001189429">
    <property type="component" value="Unassembled WGS sequence"/>
</dbReference>
<evidence type="ECO:0000313" key="2">
    <source>
        <dbReference type="Proteomes" id="UP001189429"/>
    </source>
</evidence>
<name>A0ABN9XM42_9DINO</name>
<dbReference type="EMBL" id="CAUYUJ010020561">
    <property type="protein sequence ID" value="CAK0899185.1"/>
    <property type="molecule type" value="Genomic_DNA"/>
</dbReference>
<sequence length="110" mass="12451">MGDDFPDLTGYDDDRLREFCAGRQLPLQFVKQFVQTQRQIFEAADELATIKKRPLEGALAEHDQHRMGELIAQQTAARATERLRRAKDAVGVHLKDLFKAAVQQMPMAGL</sequence>
<reference evidence="1" key="1">
    <citation type="submission" date="2023-10" db="EMBL/GenBank/DDBJ databases">
        <authorList>
            <person name="Chen Y."/>
            <person name="Shah S."/>
            <person name="Dougan E. K."/>
            <person name="Thang M."/>
            <person name="Chan C."/>
        </authorList>
    </citation>
    <scope>NUCLEOTIDE SEQUENCE [LARGE SCALE GENOMIC DNA]</scope>
</reference>
<comment type="caution">
    <text evidence="1">The sequence shown here is derived from an EMBL/GenBank/DDBJ whole genome shotgun (WGS) entry which is preliminary data.</text>
</comment>
<protein>
    <submittedName>
        <fullName evidence="1">Uncharacterized protein</fullName>
    </submittedName>
</protein>
<keyword evidence="2" id="KW-1185">Reference proteome</keyword>
<proteinExistence type="predicted"/>
<gene>
    <name evidence="1" type="ORF">PCOR1329_LOCUS76765</name>
</gene>
<organism evidence="1 2">
    <name type="scientific">Prorocentrum cordatum</name>
    <dbReference type="NCBI Taxonomy" id="2364126"/>
    <lineage>
        <taxon>Eukaryota</taxon>
        <taxon>Sar</taxon>
        <taxon>Alveolata</taxon>
        <taxon>Dinophyceae</taxon>
        <taxon>Prorocentrales</taxon>
        <taxon>Prorocentraceae</taxon>
        <taxon>Prorocentrum</taxon>
    </lineage>
</organism>
<accession>A0ABN9XM42</accession>
<evidence type="ECO:0000313" key="1">
    <source>
        <dbReference type="EMBL" id="CAK0899185.1"/>
    </source>
</evidence>